<dbReference type="EMBL" id="BART01020724">
    <property type="protein sequence ID" value="GAH05257.1"/>
    <property type="molecule type" value="Genomic_DNA"/>
</dbReference>
<protein>
    <recommendedName>
        <fullName evidence="2">Isoleucine--tRNA ligase</fullName>
    </recommendedName>
</protein>
<comment type="caution">
    <text evidence="1">The sequence shown here is derived from an EMBL/GenBank/DDBJ whole genome shotgun (WGS) entry which is preliminary data.</text>
</comment>
<gene>
    <name evidence="1" type="ORF">S01H4_38433</name>
</gene>
<evidence type="ECO:0000313" key="1">
    <source>
        <dbReference type="EMBL" id="GAH05257.1"/>
    </source>
</evidence>
<dbReference type="SUPFAM" id="SSF47323">
    <property type="entry name" value="Anticodon-binding domain of a subclass of class I aminoacyl-tRNA synthetases"/>
    <property type="match status" value="1"/>
</dbReference>
<dbReference type="InterPro" id="IPR009080">
    <property type="entry name" value="tRNAsynth_Ia_anticodon-bd"/>
</dbReference>
<dbReference type="GO" id="GO:0006418">
    <property type="term" value="P:tRNA aminoacylation for protein translation"/>
    <property type="evidence" value="ECO:0007669"/>
    <property type="project" value="InterPro"/>
</dbReference>
<proteinExistence type="predicted"/>
<reference evidence="1" key="1">
    <citation type="journal article" date="2014" name="Front. Microbiol.">
        <title>High frequency of phylogenetically diverse reductive dehalogenase-homologous genes in deep subseafloor sedimentary metagenomes.</title>
        <authorList>
            <person name="Kawai M."/>
            <person name="Futagami T."/>
            <person name="Toyoda A."/>
            <person name="Takaki Y."/>
            <person name="Nishi S."/>
            <person name="Hori S."/>
            <person name="Arai W."/>
            <person name="Tsubouchi T."/>
            <person name="Morono Y."/>
            <person name="Uchiyama I."/>
            <person name="Ito T."/>
            <person name="Fujiyama A."/>
            <person name="Inagaki F."/>
            <person name="Takami H."/>
        </authorList>
    </citation>
    <scope>NUCLEOTIDE SEQUENCE</scope>
    <source>
        <strain evidence="1">Expedition CK06-06</strain>
    </source>
</reference>
<dbReference type="GO" id="GO:0004812">
    <property type="term" value="F:aminoacyl-tRNA ligase activity"/>
    <property type="evidence" value="ECO:0007669"/>
    <property type="project" value="InterPro"/>
</dbReference>
<accession>X1CCF4</accession>
<feature type="non-terminal residue" evidence="1">
    <location>
        <position position="1"/>
    </location>
</feature>
<dbReference type="GO" id="GO:0005524">
    <property type="term" value="F:ATP binding"/>
    <property type="evidence" value="ECO:0007669"/>
    <property type="project" value="InterPro"/>
</dbReference>
<sequence length="155" mass="17744">KVDAVKLRADLEKGKATVKVKGKKLELVQGDVDFEESLPDHLSYADSKIGKVYVDVTRTKELEAEGLVRDVTRRIQVMRKEMDLKVEQSIDIVLHFSDNESVELAKMFEDHLKNETRAVTLDLVGPDIEPGWKKYSYIKEWEIDDLKLKVGMAAR</sequence>
<evidence type="ECO:0008006" key="2">
    <source>
        <dbReference type="Google" id="ProtNLM"/>
    </source>
</evidence>
<organism evidence="1">
    <name type="scientific">marine sediment metagenome</name>
    <dbReference type="NCBI Taxonomy" id="412755"/>
    <lineage>
        <taxon>unclassified sequences</taxon>
        <taxon>metagenomes</taxon>
        <taxon>ecological metagenomes</taxon>
    </lineage>
</organism>
<dbReference type="AlphaFoldDB" id="X1CCF4"/>
<name>X1CCF4_9ZZZZ</name>
<dbReference type="Pfam" id="PF19302">
    <property type="entry name" value="DUF5915"/>
    <property type="match status" value="1"/>
</dbReference>